<dbReference type="EMBL" id="FMSH01000042">
    <property type="protein sequence ID" value="SCU73874.1"/>
    <property type="molecule type" value="Genomic_DNA"/>
</dbReference>
<proteinExistence type="predicted"/>
<gene>
    <name evidence="1" type="ORF">CNECB9_1360007</name>
</gene>
<sequence>MRRLFHVKHPAGPCARPFCFTWNITSLSSDSPGIANAMFHVKHGYHREAASRLPL</sequence>
<accession>A0A1K0IAK0</accession>
<reference evidence="1" key="1">
    <citation type="submission" date="2016-09" db="EMBL/GenBank/DDBJ databases">
        <authorList>
            <person name="Capua I."/>
            <person name="De Benedictis P."/>
            <person name="Joannis T."/>
            <person name="Lombin L.H."/>
            <person name="Cattoli G."/>
        </authorList>
    </citation>
    <scope>NUCLEOTIDE SEQUENCE</scope>
    <source>
        <strain evidence="1">B9</strain>
    </source>
</reference>
<organism evidence="1">
    <name type="scientific">Cupriavidus necator</name>
    <name type="common">Alcaligenes eutrophus</name>
    <name type="synonym">Ralstonia eutropha</name>
    <dbReference type="NCBI Taxonomy" id="106590"/>
    <lineage>
        <taxon>Bacteria</taxon>
        <taxon>Pseudomonadati</taxon>
        <taxon>Pseudomonadota</taxon>
        <taxon>Betaproteobacteria</taxon>
        <taxon>Burkholderiales</taxon>
        <taxon>Burkholderiaceae</taxon>
        <taxon>Cupriavidus</taxon>
    </lineage>
</organism>
<dbReference type="AlphaFoldDB" id="A0A1K0IAK0"/>
<protein>
    <submittedName>
        <fullName evidence="1">Uncharacterized protein</fullName>
    </submittedName>
</protein>
<name>A0A1K0IAK0_CUPNE</name>
<evidence type="ECO:0000313" key="1">
    <source>
        <dbReference type="EMBL" id="SCU73874.1"/>
    </source>
</evidence>